<name>A0ABT1GZZ7_9NOCA</name>
<dbReference type="Proteomes" id="UP001205740">
    <property type="component" value="Unassembled WGS sequence"/>
</dbReference>
<evidence type="ECO:0000313" key="2">
    <source>
        <dbReference type="EMBL" id="MCP2159940.1"/>
    </source>
</evidence>
<dbReference type="RefSeq" id="WP_253653527.1">
    <property type="nucleotide sequence ID" value="NZ_BAAAOE010000001.1"/>
</dbReference>
<dbReference type="EMBL" id="JAMTCG010000002">
    <property type="protein sequence ID" value="MCP2159940.1"/>
    <property type="molecule type" value="Genomic_DNA"/>
</dbReference>
<feature type="domain" description="Hemerythrin-like" evidence="1">
    <location>
        <begin position="20"/>
        <end position="154"/>
    </location>
</feature>
<reference evidence="2 3" key="1">
    <citation type="submission" date="2022-06" db="EMBL/GenBank/DDBJ databases">
        <title>Genomic Encyclopedia of Archaeal and Bacterial Type Strains, Phase II (KMG-II): from individual species to whole genera.</title>
        <authorList>
            <person name="Goeker M."/>
        </authorList>
    </citation>
    <scope>NUCLEOTIDE SEQUENCE [LARGE SCALE GENOMIC DNA]</scope>
    <source>
        <strain evidence="2 3">DSM 45037</strain>
    </source>
</reference>
<proteinExistence type="predicted"/>
<comment type="caution">
    <text evidence="2">The sequence shown here is derived from an EMBL/GenBank/DDBJ whole genome shotgun (WGS) entry which is preliminary data.</text>
</comment>
<accession>A0ABT1GZZ7</accession>
<dbReference type="Pfam" id="PF01814">
    <property type="entry name" value="Hemerythrin"/>
    <property type="match status" value="1"/>
</dbReference>
<keyword evidence="3" id="KW-1185">Reference proteome</keyword>
<evidence type="ECO:0000259" key="1">
    <source>
        <dbReference type="Pfam" id="PF01814"/>
    </source>
</evidence>
<dbReference type="InterPro" id="IPR012312">
    <property type="entry name" value="Hemerythrin-like"/>
</dbReference>
<sequence>MTTSQTAPAAELDLLGMQVAHRGMLADSDRFATMLAAVGAGAPCSRRRASAIGAYLRDFADSIHHHHTVEDDVLWPLIVEAVGDSVDLTELTDDHDSLDPLLDRLRSLTAHFVASYRTADPDPSTAAALGGLLRDLHTLLDEHIAEEERLVFPIIRGHLSPEAWSSVEETARKSGKLGFEFPRFLVHTTPAELDRALADGGVGLRLMLSVIKATAGRAFARREAVIAGA</sequence>
<protein>
    <submittedName>
        <fullName evidence="2">Hemerythrin HHE cation binding domain-containing protein</fullName>
    </submittedName>
</protein>
<evidence type="ECO:0000313" key="3">
    <source>
        <dbReference type="Proteomes" id="UP001205740"/>
    </source>
</evidence>
<dbReference type="CDD" id="cd12108">
    <property type="entry name" value="Hr-like"/>
    <property type="match status" value="1"/>
</dbReference>
<gene>
    <name evidence="2" type="ORF">LX12_001119</name>
</gene>
<organism evidence="2 3">
    <name type="scientific">Williamsia serinedens</name>
    <dbReference type="NCBI Taxonomy" id="391736"/>
    <lineage>
        <taxon>Bacteria</taxon>
        <taxon>Bacillati</taxon>
        <taxon>Actinomycetota</taxon>
        <taxon>Actinomycetes</taxon>
        <taxon>Mycobacteriales</taxon>
        <taxon>Nocardiaceae</taxon>
        <taxon>Williamsia</taxon>
    </lineage>
</organism>
<dbReference type="Gene3D" id="1.20.120.520">
    <property type="entry name" value="nmb1532 protein domain like"/>
    <property type="match status" value="1"/>
</dbReference>